<dbReference type="InterPro" id="IPR018027">
    <property type="entry name" value="Asn/Gln_amidotransferase"/>
</dbReference>
<dbReference type="HOGENOM" id="CLU_030702_0_0_2"/>
<dbReference type="InterPro" id="IPR042114">
    <property type="entry name" value="GatB_C_1"/>
</dbReference>
<feature type="region of interest" description="Disordered" evidence="7">
    <location>
        <begin position="410"/>
        <end position="434"/>
    </location>
</feature>
<keyword evidence="2 6" id="KW-0547">Nucleotide-binding</keyword>
<dbReference type="Pfam" id="PF02938">
    <property type="entry name" value="GAD"/>
    <property type="match status" value="1"/>
</dbReference>
<dbReference type="NCBIfam" id="TIGR00134">
    <property type="entry name" value="gatE_arch"/>
    <property type="match status" value="1"/>
</dbReference>
<dbReference type="NCBIfam" id="NF003107">
    <property type="entry name" value="PRK04028.1"/>
    <property type="match status" value="1"/>
</dbReference>
<dbReference type="InterPro" id="IPR017959">
    <property type="entry name" value="Asn/Gln-tRNA_amidoTrfase_suB/E"/>
</dbReference>
<keyword evidence="10" id="KW-1185">Reference proteome</keyword>
<dbReference type="InterPro" id="IPR006075">
    <property type="entry name" value="Asn/Gln-tRNA_Trfase_suB/E_cat"/>
</dbReference>
<dbReference type="InterPro" id="IPR004115">
    <property type="entry name" value="GAD-like_sf"/>
</dbReference>
<keyword evidence="4 6" id="KW-0648">Protein biosynthesis</keyword>
<dbReference type="GO" id="GO:0050567">
    <property type="term" value="F:glutaminyl-tRNA synthase (glutamine-hydrolyzing) activity"/>
    <property type="evidence" value="ECO:0007669"/>
    <property type="project" value="UniProtKB-UniRule"/>
</dbReference>
<evidence type="ECO:0000256" key="5">
    <source>
        <dbReference type="ARBA" id="ARBA00047913"/>
    </source>
</evidence>
<gene>
    <name evidence="6" type="primary">gatE</name>
    <name evidence="9" type="ordered locus">TUZN_1906</name>
</gene>
<dbReference type="SUPFAM" id="SSF55931">
    <property type="entry name" value="Glutamine synthetase/guanido kinase"/>
    <property type="match status" value="1"/>
</dbReference>
<accession>F2L4D4</accession>
<dbReference type="InterPro" id="IPR029351">
    <property type="entry name" value="GAD_dom"/>
</dbReference>
<dbReference type="EMBL" id="CP002590">
    <property type="protein sequence ID" value="AEA13366.1"/>
    <property type="molecule type" value="Genomic_DNA"/>
</dbReference>
<keyword evidence="3 6" id="KW-0067">ATP-binding</keyword>
<dbReference type="Gene3D" id="3.30.1360.30">
    <property type="entry name" value="GAD-like domain"/>
    <property type="match status" value="1"/>
</dbReference>
<dbReference type="Pfam" id="PF02637">
    <property type="entry name" value="GatB_Yqey"/>
    <property type="match status" value="1"/>
</dbReference>
<comment type="similarity">
    <text evidence="6">Belongs to the GatB/GatE family. GatE subfamily.</text>
</comment>
<comment type="function">
    <text evidence="6">Allows the formation of correctly charged Gln-tRNA(Gln) through the transamidation of misacylated Glu-tRNA(Gln) in organisms which lack glutaminyl-tRNA synthetase. The reaction takes place in the presence of glutamine and ATP through an activated gamma-phospho-Glu-tRNA(Gln). The GatDE system is specific for glutamate and does not act on aspartate.</text>
</comment>
<dbReference type="PROSITE" id="PS01234">
    <property type="entry name" value="GATB"/>
    <property type="match status" value="1"/>
</dbReference>
<evidence type="ECO:0000256" key="2">
    <source>
        <dbReference type="ARBA" id="ARBA00022741"/>
    </source>
</evidence>
<dbReference type="SUPFAM" id="SSF55261">
    <property type="entry name" value="GAD domain-like"/>
    <property type="match status" value="1"/>
</dbReference>
<reference evidence="9 10" key="1">
    <citation type="journal article" date="2011" name="J. Bacteriol.">
        <title>Complete genome sequence of the thermoacidophilic crenarchaeon Thermoproteus uzoniensis 768-20.</title>
        <authorList>
            <person name="Mardanov A.V."/>
            <person name="Gumerov V.M."/>
            <person name="Beletsky A.V."/>
            <person name="Prokofeva M.I."/>
            <person name="Bonch-Osmolovskaya E.A."/>
            <person name="Ravin N.V."/>
            <person name="Skryabin K.G."/>
        </authorList>
    </citation>
    <scope>NUCLEOTIDE SEQUENCE [LARGE SCALE GENOMIC DNA]</scope>
    <source>
        <strain evidence="9 10">768-20</strain>
    </source>
</reference>
<dbReference type="InterPro" id="IPR017958">
    <property type="entry name" value="Gln-tRNA_amidoTrfase_suB_CS"/>
</dbReference>
<dbReference type="GO" id="GO:0016740">
    <property type="term" value="F:transferase activity"/>
    <property type="evidence" value="ECO:0007669"/>
    <property type="project" value="UniProtKB-KW"/>
</dbReference>
<dbReference type="SMART" id="SM00845">
    <property type="entry name" value="GatB_Yqey"/>
    <property type="match status" value="1"/>
</dbReference>
<sequence length="616" mass="69185">MDKCRYVDYRALGLKTGLEIHIQLNTSRKLFCHCPPVLRDDEPHFRVVRRLYVALSELGSVDPAAVWEVRKRRLYVYEGYRDTTCLVELDEEPPHLPDEEALTTAVAVAKMFNAKLYDEIYVMRKIVVDGSNTSGFQRTMLVAHDGRAKILGYNIGVDTIALEEDAARKIREEGKYVYYRLDRLGIPLVEISTSPMEYDPQQMEEVAWIIGYSVKVTGRAKRGLGTVRQDVNVSIAGGAKTEIKGVPKLELIPKVVEYEVMRQLNLLKIRDELKNRGAQPPEGGYADVTDVFRNTQSRVLRRVLDAGGVVYAVKAPGFQKLLGFEVQPGRRFGTELADYVRAWTELGGLMHSDELPGYGITSDEVRAVEQRLGAGSFVLLSGADPREVAEAVDVVVHRLRQAFEGVPEETRAANPDGTTRFMRPRPGAARMYPETDLPPVRITIEIEKKAEEIASRSLEAEIERISSLGVNKDMALRLVKSPWLEYFEDFVQRYRNVPPTQIASLLLNTARALAREGVEVTPEKIDAVLAELDRGTITKEAVEEILRSLKEGEGVLDAARRLGLLRMPYEEVKKIVEGLVKEVGPDKALREAMRRYRGRIDAGDVARALKEIAGRQ</sequence>
<dbReference type="InterPro" id="IPR014746">
    <property type="entry name" value="Gln_synth/guanido_kin_cat_dom"/>
</dbReference>
<feature type="domain" description="Asn/Gln amidotransferase" evidence="8">
    <location>
        <begin position="485"/>
        <end position="613"/>
    </location>
</feature>
<proteinExistence type="inferred from homology"/>
<dbReference type="AlphaFoldDB" id="F2L4D4"/>
<evidence type="ECO:0000256" key="1">
    <source>
        <dbReference type="ARBA" id="ARBA00022598"/>
    </source>
</evidence>
<dbReference type="PANTHER" id="PTHR11659">
    <property type="entry name" value="GLUTAMYL-TRNA GLN AMIDOTRANSFERASE SUBUNIT B MITOCHONDRIAL AND PROKARYOTIC PET112-RELATED"/>
    <property type="match status" value="1"/>
</dbReference>
<keyword evidence="1 6" id="KW-0436">Ligase</keyword>
<evidence type="ECO:0000256" key="7">
    <source>
        <dbReference type="SAM" id="MobiDB-lite"/>
    </source>
</evidence>
<protein>
    <recommendedName>
        <fullName evidence="6">Glutamyl-tRNA(Gln) amidotransferase subunit E</fullName>
        <shortName evidence="6">Glu-ADT subunit E</shortName>
        <ecNumber evidence="6">6.3.5.-</ecNumber>
    </recommendedName>
</protein>
<comment type="subunit">
    <text evidence="6">Heterodimer of GatD and GatE.</text>
</comment>
<dbReference type="KEGG" id="tuz:TUZN_1906"/>
<name>F2L4D4_THEU7</name>
<evidence type="ECO:0000313" key="10">
    <source>
        <dbReference type="Proteomes" id="UP000008138"/>
    </source>
</evidence>
<evidence type="ECO:0000256" key="3">
    <source>
        <dbReference type="ARBA" id="ARBA00022840"/>
    </source>
</evidence>
<dbReference type="STRING" id="999630.TUZN_1906"/>
<dbReference type="GO" id="GO:0005737">
    <property type="term" value="C:cytoplasm"/>
    <property type="evidence" value="ECO:0007669"/>
    <property type="project" value="InterPro"/>
</dbReference>
<dbReference type="EC" id="6.3.5.-" evidence="6"/>
<dbReference type="InterPro" id="IPR004414">
    <property type="entry name" value="GatE"/>
</dbReference>
<dbReference type="Gene3D" id="1.10.150.380">
    <property type="entry name" value="GatB domain, N-terminal subdomain"/>
    <property type="match status" value="1"/>
</dbReference>
<dbReference type="SUPFAM" id="SSF89095">
    <property type="entry name" value="GatB/YqeY motif"/>
    <property type="match status" value="1"/>
</dbReference>
<dbReference type="InterPro" id="IPR003789">
    <property type="entry name" value="Asn/Gln_tRNA_amidoTrase-B-like"/>
</dbReference>
<dbReference type="GO" id="GO:0070681">
    <property type="term" value="P:glutaminyl-tRNAGln biosynthesis via transamidation"/>
    <property type="evidence" value="ECO:0007669"/>
    <property type="project" value="TreeGrafter"/>
</dbReference>
<evidence type="ECO:0000256" key="4">
    <source>
        <dbReference type="ARBA" id="ARBA00022917"/>
    </source>
</evidence>
<dbReference type="GO" id="GO:0006412">
    <property type="term" value="P:translation"/>
    <property type="evidence" value="ECO:0007669"/>
    <property type="project" value="UniProtKB-UniRule"/>
</dbReference>
<evidence type="ECO:0000313" key="9">
    <source>
        <dbReference type="EMBL" id="AEA13366.1"/>
    </source>
</evidence>
<dbReference type="Pfam" id="PF02934">
    <property type="entry name" value="GatB_N"/>
    <property type="match status" value="1"/>
</dbReference>
<dbReference type="HAMAP" id="MF_00588">
    <property type="entry name" value="GatE"/>
    <property type="match status" value="1"/>
</dbReference>
<dbReference type="eggNOG" id="arCOG01719">
    <property type="taxonomic scope" value="Archaea"/>
</dbReference>
<evidence type="ECO:0000259" key="8">
    <source>
        <dbReference type="SMART" id="SM00845"/>
    </source>
</evidence>
<dbReference type="GO" id="GO:0005524">
    <property type="term" value="F:ATP binding"/>
    <property type="evidence" value="ECO:0007669"/>
    <property type="project" value="UniProtKB-KW"/>
</dbReference>
<dbReference type="Proteomes" id="UP000008138">
    <property type="component" value="Chromosome"/>
</dbReference>
<evidence type="ECO:0000256" key="6">
    <source>
        <dbReference type="HAMAP-Rule" id="MF_00588"/>
    </source>
</evidence>
<organism evidence="9 10">
    <name type="scientific">Thermoproteus uzoniensis (strain 768-20)</name>
    <dbReference type="NCBI Taxonomy" id="999630"/>
    <lineage>
        <taxon>Archaea</taxon>
        <taxon>Thermoproteota</taxon>
        <taxon>Thermoprotei</taxon>
        <taxon>Thermoproteales</taxon>
        <taxon>Thermoproteaceae</taxon>
        <taxon>Thermoproteus</taxon>
    </lineage>
</organism>
<dbReference type="GO" id="GO:0004812">
    <property type="term" value="F:aminoacyl-tRNA ligase activity"/>
    <property type="evidence" value="ECO:0007669"/>
    <property type="project" value="InterPro"/>
</dbReference>
<dbReference type="PANTHER" id="PTHR11659:SF2">
    <property type="entry name" value="GLUTAMYL-TRNA(GLN) AMIDOTRANSFERASE SUBUNIT E"/>
    <property type="match status" value="1"/>
</dbReference>
<reference key="2">
    <citation type="submission" date="2011-03" db="EMBL/GenBank/DDBJ databases">
        <title>Complete genome sequence of the thermoacidophilic crenarchaeon Thermoproteus uzoniensis 768-20.</title>
        <authorList>
            <person name="Mardanov A.V."/>
            <person name="Gumerov V.M."/>
            <person name="Beletsky A.V."/>
            <person name="Prokofeva M.I."/>
            <person name="Bonch-Osmolovskaya E.A."/>
            <person name="Ravin N.V."/>
            <person name="Skryabin K.G."/>
        </authorList>
    </citation>
    <scope>NUCLEOTIDE SEQUENCE</scope>
    <source>
        <strain>768-20</strain>
    </source>
</reference>
<comment type="catalytic activity">
    <reaction evidence="5 6">
        <text>L-glutamyl-tRNA(Gln) + L-glutamine + ATP + H2O = L-glutaminyl-tRNA(Gln) + L-glutamate + ADP + phosphate + H(+)</text>
        <dbReference type="Rhea" id="RHEA:17521"/>
        <dbReference type="Rhea" id="RHEA-COMP:9681"/>
        <dbReference type="Rhea" id="RHEA-COMP:9684"/>
        <dbReference type="ChEBI" id="CHEBI:15377"/>
        <dbReference type="ChEBI" id="CHEBI:15378"/>
        <dbReference type="ChEBI" id="CHEBI:29985"/>
        <dbReference type="ChEBI" id="CHEBI:30616"/>
        <dbReference type="ChEBI" id="CHEBI:43474"/>
        <dbReference type="ChEBI" id="CHEBI:58359"/>
        <dbReference type="ChEBI" id="CHEBI:78520"/>
        <dbReference type="ChEBI" id="CHEBI:78521"/>
        <dbReference type="ChEBI" id="CHEBI:456216"/>
    </reaction>
</comment>